<dbReference type="GO" id="GO:0017004">
    <property type="term" value="P:cytochrome complex assembly"/>
    <property type="evidence" value="ECO:0007669"/>
    <property type="project" value="UniProtKB-KW"/>
</dbReference>
<protein>
    <recommendedName>
        <fullName evidence="7">ResB-like domain-containing protein</fullName>
    </recommendedName>
</protein>
<keyword evidence="9" id="KW-1185">Reference proteome</keyword>
<gene>
    <name evidence="8" type="ORF">AYR66_16415</name>
</gene>
<evidence type="ECO:0000256" key="6">
    <source>
        <dbReference type="SAM" id="Phobius"/>
    </source>
</evidence>
<evidence type="ECO:0000256" key="5">
    <source>
        <dbReference type="ARBA" id="ARBA00023136"/>
    </source>
</evidence>
<keyword evidence="5 6" id="KW-0472">Membrane</keyword>
<proteinExistence type="predicted"/>
<feature type="domain" description="ResB-like" evidence="7">
    <location>
        <begin position="66"/>
        <end position="314"/>
    </location>
</feature>
<dbReference type="AlphaFoldDB" id="A0A254TDU2"/>
<evidence type="ECO:0000259" key="7">
    <source>
        <dbReference type="Pfam" id="PF05140"/>
    </source>
</evidence>
<organism evidence="8 9">
    <name type="scientific">Noviherbaspirillum denitrificans</name>
    <dbReference type="NCBI Taxonomy" id="1968433"/>
    <lineage>
        <taxon>Bacteria</taxon>
        <taxon>Pseudomonadati</taxon>
        <taxon>Pseudomonadota</taxon>
        <taxon>Betaproteobacteria</taxon>
        <taxon>Burkholderiales</taxon>
        <taxon>Oxalobacteraceae</taxon>
        <taxon>Noviherbaspirillum</taxon>
    </lineage>
</organism>
<dbReference type="EMBL" id="LSTO01000001">
    <property type="protein sequence ID" value="OWW20816.1"/>
    <property type="molecule type" value="Genomic_DNA"/>
</dbReference>
<evidence type="ECO:0000256" key="4">
    <source>
        <dbReference type="ARBA" id="ARBA00022989"/>
    </source>
</evidence>
<comment type="caution">
    <text evidence="8">The sequence shown here is derived from an EMBL/GenBank/DDBJ whole genome shotgun (WGS) entry which is preliminary data.</text>
</comment>
<feature type="transmembrane region" description="Helical" evidence="6">
    <location>
        <begin position="39"/>
        <end position="60"/>
    </location>
</feature>
<sequence length="316" mass="35602">MPPLVYLLASRKLTVLFFLLTAGASLAIALEKMPATELMLAPFILLVANICAAIFASARFRADLPLLLFHLCLVALVALVGLARLTYMEGVATLSSGTAFEGVMLSEKSGLLHGDRFRALHFANDGFNEDYFRRGTYRATYNRVRWQDEQGAWQSGEIGDDRPLILQGYRIYTTRNRGFSPLFHWQPADGKEPRDGIYGTVQLNDMPVDTISPSVKWELPGGIQARAILDFETPDARKALHGTKDLPHTLTLKIRDTRHELRPGDKAVLPEGTLTYVQLDSWMGYQISYDPTQPWIMATVLLGIASLIRFYWRRIW</sequence>
<keyword evidence="4 6" id="KW-1133">Transmembrane helix</keyword>
<dbReference type="GO" id="GO:0016020">
    <property type="term" value="C:membrane"/>
    <property type="evidence" value="ECO:0007669"/>
    <property type="project" value="UniProtKB-SubCell"/>
</dbReference>
<name>A0A254TDU2_9BURK</name>
<reference evidence="8 9" key="1">
    <citation type="submission" date="2016-02" db="EMBL/GenBank/DDBJ databases">
        <authorList>
            <person name="Wen L."/>
            <person name="He K."/>
            <person name="Yang H."/>
        </authorList>
    </citation>
    <scope>NUCLEOTIDE SEQUENCE [LARGE SCALE GENOMIC DNA]</scope>
    <source>
        <strain evidence="8 9">TSA40</strain>
    </source>
</reference>
<feature type="transmembrane region" description="Helical" evidence="6">
    <location>
        <begin position="67"/>
        <end position="87"/>
    </location>
</feature>
<evidence type="ECO:0000256" key="3">
    <source>
        <dbReference type="ARBA" id="ARBA00022748"/>
    </source>
</evidence>
<evidence type="ECO:0000313" key="9">
    <source>
        <dbReference type="Proteomes" id="UP000197535"/>
    </source>
</evidence>
<dbReference type="Proteomes" id="UP000197535">
    <property type="component" value="Unassembled WGS sequence"/>
</dbReference>
<keyword evidence="3" id="KW-0201">Cytochrome c-type biogenesis</keyword>
<evidence type="ECO:0000256" key="2">
    <source>
        <dbReference type="ARBA" id="ARBA00022692"/>
    </source>
</evidence>
<evidence type="ECO:0000313" key="8">
    <source>
        <dbReference type="EMBL" id="OWW20816.1"/>
    </source>
</evidence>
<comment type="subcellular location">
    <subcellularLocation>
        <location evidence="1">Membrane</location>
        <topology evidence="1">Multi-pass membrane protein</topology>
    </subcellularLocation>
</comment>
<evidence type="ECO:0000256" key="1">
    <source>
        <dbReference type="ARBA" id="ARBA00004141"/>
    </source>
</evidence>
<accession>A0A254TDU2</accession>
<dbReference type="Pfam" id="PF05140">
    <property type="entry name" value="ResB"/>
    <property type="match status" value="1"/>
</dbReference>
<feature type="transmembrane region" description="Helical" evidence="6">
    <location>
        <begin position="295"/>
        <end position="312"/>
    </location>
</feature>
<keyword evidence="2 6" id="KW-0812">Transmembrane</keyword>
<dbReference type="InterPro" id="IPR007816">
    <property type="entry name" value="ResB-like_domain"/>
</dbReference>